<feature type="chain" id="PRO_5041926449" description="Platelet-derived growth factor (PDGF) family profile domain-containing protein" evidence="1">
    <location>
        <begin position="24"/>
        <end position="136"/>
    </location>
</feature>
<dbReference type="InterPro" id="IPR000072">
    <property type="entry name" value="PDGF/VEGF_dom"/>
</dbReference>
<dbReference type="GO" id="GO:0016020">
    <property type="term" value="C:membrane"/>
    <property type="evidence" value="ECO:0007669"/>
    <property type="project" value="InterPro"/>
</dbReference>
<evidence type="ECO:0000259" key="2">
    <source>
        <dbReference type="Pfam" id="PF00341"/>
    </source>
</evidence>
<dbReference type="InterPro" id="IPR029034">
    <property type="entry name" value="Cystine-knot_cytokine"/>
</dbReference>
<dbReference type="PANTHER" id="PTHR21719">
    <property type="entry name" value="FI06402P-RELATED"/>
    <property type="match status" value="1"/>
</dbReference>
<organism evidence="3 4">
    <name type="scientific">Daphnia sinensis</name>
    <dbReference type="NCBI Taxonomy" id="1820382"/>
    <lineage>
        <taxon>Eukaryota</taxon>
        <taxon>Metazoa</taxon>
        <taxon>Ecdysozoa</taxon>
        <taxon>Arthropoda</taxon>
        <taxon>Crustacea</taxon>
        <taxon>Branchiopoda</taxon>
        <taxon>Diplostraca</taxon>
        <taxon>Cladocera</taxon>
        <taxon>Anomopoda</taxon>
        <taxon>Daphniidae</taxon>
        <taxon>Daphnia</taxon>
        <taxon>Daphnia similis group</taxon>
    </lineage>
</organism>
<dbReference type="Proteomes" id="UP000820818">
    <property type="component" value="Linkage Group LG2"/>
</dbReference>
<name>A0AAD5KZC0_9CRUS</name>
<evidence type="ECO:0000313" key="3">
    <source>
        <dbReference type="EMBL" id="KAI9563526.1"/>
    </source>
</evidence>
<evidence type="ECO:0000256" key="1">
    <source>
        <dbReference type="SAM" id="SignalP"/>
    </source>
</evidence>
<dbReference type="GO" id="GO:0008083">
    <property type="term" value="F:growth factor activity"/>
    <property type="evidence" value="ECO:0007669"/>
    <property type="project" value="InterPro"/>
</dbReference>
<feature type="signal peptide" evidence="1">
    <location>
        <begin position="1"/>
        <end position="23"/>
    </location>
</feature>
<dbReference type="Gene3D" id="2.10.90.10">
    <property type="entry name" value="Cystine-knot cytokines"/>
    <property type="match status" value="1"/>
</dbReference>
<accession>A0AAD5KZC0</accession>
<protein>
    <recommendedName>
        <fullName evidence="2">Platelet-derived growth factor (PDGF) family profile domain-containing protein</fullName>
    </recommendedName>
</protein>
<dbReference type="Pfam" id="PF00341">
    <property type="entry name" value="PDGF"/>
    <property type="match status" value="1"/>
</dbReference>
<comment type="caution">
    <text evidence="3">The sequence shown here is derived from an EMBL/GenBank/DDBJ whole genome shotgun (WGS) entry which is preliminary data.</text>
</comment>
<dbReference type="SUPFAM" id="SSF57501">
    <property type="entry name" value="Cystine-knot cytokines"/>
    <property type="match status" value="1"/>
</dbReference>
<keyword evidence="1" id="KW-0732">Signal</keyword>
<proteinExistence type="predicted"/>
<gene>
    <name evidence="3" type="ORF">GHT06_010989</name>
</gene>
<reference evidence="3 4" key="1">
    <citation type="submission" date="2022-05" db="EMBL/GenBank/DDBJ databases">
        <title>A multi-omics perspective on studying reproductive biology in Daphnia sinensis.</title>
        <authorList>
            <person name="Jia J."/>
        </authorList>
    </citation>
    <scope>NUCLEOTIDE SEQUENCE [LARGE SCALE GENOMIC DNA]</scope>
    <source>
        <strain evidence="3 4">WSL</strain>
    </source>
</reference>
<sequence>MAAEKHCWFILFVLHLPAFVIEGEATNKQVPFSANFKATVKRACGHPQPRLVHIDELEEYRVPNAIYVPQALVIHRCGRSVGYCHAPVHACVSVESDEEDVTFHVKNLFTPSKPEWSMITLRNHTRCKCARSASVP</sequence>
<keyword evidence="4" id="KW-1185">Reference proteome</keyword>
<dbReference type="AlphaFoldDB" id="A0AAD5KZC0"/>
<dbReference type="PANTHER" id="PTHR21719:SF1">
    <property type="entry name" value="FI06402P-RELATED"/>
    <property type="match status" value="1"/>
</dbReference>
<feature type="domain" description="Platelet-derived growth factor (PDGF) family profile" evidence="2">
    <location>
        <begin position="46"/>
        <end position="129"/>
    </location>
</feature>
<dbReference type="EMBL" id="WJBH02000002">
    <property type="protein sequence ID" value="KAI9563526.1"/>
    <property type="molecule type" value="Genomic_DNA"/>
</dbReference>
<dbReference type="GO" id="GO:0035099">
    <property type="term" value="P:hemocyte migration"/>
    <property type="evidence" value="ECO:0007669"/>
    <property type="project" value="TreeGrafter"/>
</dbReference>
<evidence type="ECO:0000313" key="4">
    <source>
        <dbReference type="Proteomes" id="UP000820818"/>
    </source>
</evidence>